<dbReference type="AlphaFoldDB" id="A0A6L2LPD7"/>
<gene>
    <name evidence="1" type="ORF">Tci_035536</name>
</gene>
<proteinExistence type="predicted"/>
<name>A0A6L2LPD7_TANCI</name>
<reference evidence="1" key="1">
    <citation type="journal article" date="2019" name="Sci. Rep.">
        <title>Draft genome of Tanacetum cinerariifolium, the natural source of mosquito coil.</title>
        <authorList>
            <person name="Yamashiro T."/>
            <person name="Shiraishi A."/>
            <person name="Satake H."/>
            <person name="Nakayama K."/>
        </authorList>
    </citation>
    <scope>NUCLEOTIDE SEQUENCE</scope>
</reference>
<protein>
    <submittedName>
        <fullName evidence="1">C2 calcium/lipid-binding domain, CaLB</fullName>
    </submittedName>
</protein>
<comment type="caution">
    <text evidence="1">The sequence shown here is derived from an EMBL/GenBank/DDBJ whole genome shotgun (WGS) entry which is preliminary data.</text>
</comment>
<evidence type="ECO:0000313" key="1">
    <source>
        <dbReference type="EMBL" id="GEU63558.1"/>
    </source>
</evidence>
<sequence>MEIKRKRHTYAKELDLDYNPSNMEFTEWLATKFYNHEKMDWYTKNGLWVYLLRGDDEVELNDEEISNYKQEVHSEKSKMDEICGIKTDVFNFKTPLCKEFKKINCLLNKERNLIARRTKKFKPYDEIMSNWINTWKKVTPWLKDEVAYEKNLTSKIHENDLEVEEILKSDPYLDIYKMISLTRNDEGKTIKEKQKPQRNNNDNMGSLEHYLVQKDPPYFVNEEEEKSKERKCMLLRIPYVKPPTYKIERFEVVKYSFGPLEEYVAINKLEHNIWVRTEENVSNGYQDIFYKKDEWFVSRTKCGEIRVAILKCPVCMMFYFKCIGDEHLDTVLATESDEFIKSSVENLIPNLSESEGENECDVPDCFTTFSNILFDADYDFYSVDDQSLFDEDISKKIYSNHLFDEEIISIKIDPHHFNAESDLIESMLNHDSSIISSSKTDSLFDEFAGELTLLKSILPGISKTDCDHENEIRLTKRLLYDNSSPRPPKEFVSKNFNADVESFSPSPIRVEDSDSLMKEIDLSFTSDDPMPSGIEEDDYDSERDILILEELLDNYSLSLPENESFHFDILLSSRPPAKPPDGNTGILNVKMMGDISEQKVPMPRLMITRVSNQEKSPDLLICRKNTPS</sequence>
<accession>A0A6L2LPD7</accession>
<dbReference type="EMBL" id="BKCJ010004867">
    <property type="protein sequence ID" value="GEU63558.1"/>
    <property type="molecule type" value="Genomic_DNA"/>
</dbReference>
<organism evidence="1">
    <name type="scientific">Tanacetum cinerariifolium</name>
    <name type="common">Dalmatian daisy</name>
    <name type="synonym">Chrysanthemum cinerariifolium</name>
    <dbReference type="NCBI Taxonomy" id="118510"/>
    <lineage>
        <taxon>Eukaryota</taxon>
        <taxon>Viridiplantae</taxon>
        <taxon>Streptophyta</taxon>
        <taxon>Embryophyta</taxon>
        <taxon>Tracheophyta</taxon>
        <taxon>Spermatophyta</taxon>
        <taxon>Magnoliopsida</taxon>
        <taxon>eudicotyledons</taxon>
        <taxon>Gunneridae</taxon>
        <taxon>Pentapetalae</taxon>
        <taxon>asterids</taxon>
        <taxon>campanulids</taxon>
        <taxon>Asterales</taxon>
        <taxon>Asteraceae</taxon>
        <taxon>Asteroideae</taxon>
        <taxon>Anthemideae</taxon>
        <taxon>Anthemidinae</taxon>
        <taxon>Tanacetum</taxon>
    </lineage>
</organism>